<dbReference type="GO" id="GO:0016301">
    <property type="term" value="F:kinase activity"/>
    <property type="evidence" value="ECO:0007669"/>
    <property type="project" value="UniProtKB-KW"/>
</dbReference>
<gene>
    <name evidence="1" type="ORF">J2Z42_002929</name>
</gene>
<accession>A0ABS4KZC0</accession>
<keyword evidence="1" id="KW-0418">Kinase</keyword>
<keyword evidence="1" id="KW-0808">Transferase</keyword>
<dbReference type="InterPro" id="IPR011009">
    <property type="entry name" value="Kinase-like_dom_sf"/>
</dbReference>
<organism evidence="1 2">
    <name type="scientific">Clostridium algifaecis</name>
    <dbReference type="NCBI Taxonomy" id="1472040"/>
    <lineage>
        <taxon>Bacteria</taxon>
        <taxon>Bacillati</taxon>
        <taxon>Bacillota</taxon>
        <taxon>Clostridia</taxon>
        <taxon>Eubacteriales</taxon>
        <taxon>Clostridiaceae</taxon>
        <taxon>Clostridium</taxon>
    </lineage>
</organism>
<comment type="caution">
    <text evidence="1">The sequence shown here is derived from an EMBL/GenBank/DDBJ whole genome shotgun (WGS) entry which is preliminary data.</text>
</comment>
<name>A0ABS4KZC0_9CLOT</name>
<evidence type="ECO:0000313" key="1">
    <source>
        <dbReference type="EMBL" id="MBP2034194.1"/>
    </source>
</evidence>
<proteinExistence type="predicted"/>
<protein>
    <submittedName>
        <fullName evidence="1">Ser/Thr protein kinase</fullName>
    </submittedName>
</protein>
<dbReference type="Proteomes" id="UP001519307">
    <property type="component" value="Unassembled WGS sequence"/>
</dbReference>
<keyword evidence="2" id="KW-1185">Reference proteome</keyword>
<dbReference type="SUPFAM" id="SSF56112">
    <property type="entry name" value="Protein kinase-like (PK-like)"/>
    <property type="match status" value="1"/>
</dbReference>
<reference evidence="1 2" key="1">
    <citation type="submission" date="2021-03" db="EMBL/GenBank/DDBJ databases">
        <title>Genomic Encyclopedia of Type Strains, Phase IV (KMG-IV): sequencing the most valuable type-strain genomes for metagenomic binning, comparative biology and taxonomic classification.</title>
        <authorList>
            <person name="Goeker M."/>
        </authorList>
    </citation>
    <scope>NUCLEOTIDE SEQUENCE [LARGE SCALE GENOMIC DNA]</scope>
    <source>
        <strain evidence="1 2">DSM 28783</strain>
    </source>
</reference>
<evidence type="ECO:0000313" key="2">
    <source>
        <dbReference type="Proteomes" id="UP001519307"/>
    </source>
</evidence>
<dbReference type="EMBL" id="JAGGLM010000041">
    <property type="protein sequence ID" value="MBP2034194.1"/>
    <property type="molecule type" value="Genomic_DNA"/>
</dbReference>
<sequence length="181" mass="21369">MDIKRRNIPVDLTKCKYLGKGHSGEVYLMPDKKRIIKIFKSANSCKAEFDILKSVEKSLHFPKAYELGKYYMIREYVGGTSVYDYIKAHGIEKSFVLNIASLIDELKSYGFTKLELRFPHLFVQEDGTLMLIDPRKSYEEDIPYPKSFLRKLNKMGLLDEFFKILQKERPDIDWQKYYTVK</sequence>
<dbReference type="Gene3D" id="1.10.510.10">
    <property type="entry name" value="Transferase(Phosphotransferase) domain 1"/>
    <property type="match status" value="1"/>
</dbReference>
<dbReference type="RefSeq" id="WP_209703423.1">
    <property type="nucleotide sequence ID" value="NZ_JAGGLM010000041.1"/>
</dbReference>